<dbReference type="InterPro" id="IPR011049">
    <property type="entry name" value="Serralysin-like_metalloprot_C"/>
</dbReference>
<comment type="caution">
    <text evidence="2">The sequence shown here is derived from an EMBL/GenBank/DDBJ whole genome shotgun (WGS) entry which is preliminary data.</text>
</comment>
<keyword evidence="3" id="KW-1185">Reference proteome</keyword>
<reference evidence="2 3" key="1">
    <citation type="journal article" date="2021" name="Mar. Drugs">
        <title>Genome Reduction and Secondary Metabolism of the Marine Sponge-Associated Cyanobacterium Leptothoe.</title>
        <authorList>
            <person name="Konstantinou D."/>
            <person name="Popin R.V."/>
            <person name="Fewer D.P."/>
            <person name="Sivonen K."/>
            <person name="Gkelis S."/>
        </authorList>
    </citation>
    <scope>NUCLEOTIDE SEQUENCE [LARGE SCALE GENOMIC DNA]</scope>
    <source>
        <strain evidence="2 3">TAU-MAC 1615</strain>
    </source>
</reference>
<evidence type="ECO:0000313" key="3">
    <source>
        <dbReference type="Proteomes" id="UP001196661"/>
    </source>
</evidence>
<dbReference type="Proteomes" id="UP001196661">
    <property type="component" value="Unassembled WGS sequence"/>
</dbReference>
<proteinExistence type="predicted"/>
<dbReference type="Gene3D" id="2.150.10.10">
    <property type="entry name" value="Serralysin-like metalloprotease, C-terminal"/>
    <property type="match status" value="1"/>
</dbReference>
<dbReference type="Pfam" id="PF07452">
    <property type="entry name" value="CHRD"/>
    <property type="match status" value="4"/>
</dbReference>
<sequence length="970" mass="98834">MATTANFSDINVPVTVTLDANGNGTATRETGFSVSHGNVAVESLTAAAIANDPAFVTEALAGNLYFNVHTKDFPGGATRGQLDDINDQRDANGVGSITLTATLDAAQEPSGTSTSDATGTATVTLTVDANGDVTYSSDLTLNGLTTSDLLPVAGLSAIHIHQGARGTNGPVILDVVQDAGGDTNGNALTPAANTGDGNVFDEILSTENLTDVNRVIGSPEGDTITSAGGNQTLQGGLGSDALNGGAGIDTADFSDIDVPVTVTLDANGNGTATRATGFSISYDDVAVQSLTTDAVADDAAFLAEALAGNLYFNIHTNDFGGGEIRGQLSTINDQRDANGIGTVVISGGLDAGQEPGGTSDSEATGTGTLTLNVDANGDITYSTDFSVTGLATSDLLPVAGLSAIHIHQGAAGVNGPVILDIVQDAGGDINGVAQTPAANTGDGNVFNEVTETDTLTSIENIIGSNDGDTINGGDGNNTLTGNDSADTLNGQGGDDVLDGGLGVDTLTGGAGADAFRFSDAPFDRQVVETPTRRVGVGDDFITDFDFARDRYQLNLASFDMAGAVLNFQSLDANAAGASISDNANVIVLQNANDNDPNTGFNAVAAADQIASLTDESRPGFFAYFNTALGVNRLVYSEDLSDANAGISILSRQTDLTGQDAIDALPNFTADNFEFENGNNGSTFVLPGNNLVQLDLAAGDNALQFTINSQNINEVSELQLFSTDAAGNIISNSPVSTLSLLADNNSLAGFSPQFTVDDFQDGEFFQALLVQNGNTRTATPTALNNGQVTLDFGDNISLNLAIGAFDVGVGTSALEVNAAGDELINLSGESDSLTMNFSVFREAAFDNTVGFYTTVDANGGVTDPVTGAILQPEDAGYQEAALANRVDVNITGENGQVVTGTATLDAGGFLGTYLIANGTEAAGNDVFFSYGAANGGNDHVRQLGNNTFGFEDLVGLGDADFNDTVVSFTLT</sequence>
<accession>A0ABS5XZX1</accession>
<dbReference type="InterPro" id="IPR018511">
    <property type="entry name" value="Hemolysin-typ_Ca-bd_CS"/>
</dbReference>
<name>A0ABS5XZX1_9CYAN</name>
<dbReference type="RefSeq" id="WP_215617045.1">
    <property type="nucleotide sequence ID" value="NZ_JADOER010000004.1"/>
</dbReference>
<dbReference type="InterPro" id="IPR025193">
    <property type="entry name" value="DUF4114"/>
</dbReference>
<protein>
    <submittedName>
        <fullName evidence="2">CHRD domain-containing protein</fullName>
    </submittedName>
</protein>
<dbReference type="PRINTS" id="PR00313">
    <property type="entry name" value="CABNDNGRPT"/>
</dbReference>
<dbReference type="SUPFAM" id="SSF51120">
    <property type="entry name" value="beta-Roll"/>
    <property type="match status" value="1"/>
</dbReference>
<feature type="domain" description="CHRD" evidence="1">
    <location>
        <begin position="97"/>
        <end position="330"/>
    </location>
</feature>
<dbReference type="PROSITE" id="PS00330">
    <property type="entry name" value="HEMOLYSIN_CALCIUM"/>
    <property type="match status" value="2"/>
</dbReference>
<evidence type="ECO:0000259" key="1">
    <source>
        <dbReference type="SMART" id="SM00754"/>
    </source>
</evidence>
<dbReference type="SMART" id="SM00754">
    <property type="entry name" value="CHRD"/>
    <property type="match status" value="1"/>
</dbReference>
<dbReference type="EMBL" id="JADOER010000004">
    <property type="protein sequence ID" value="MBT9311139.1"/>
    <property type="molecule type" value="Genomic_DNA"/>
</dbReference>
<dbReference type="InterPro" id="IPR010895">
    <property type="entry name" value="CHRD"/>
</dbReference>
<dbReference type="Pfam" id="PF00353">
    <property type="entry name" value="HemolysinCabind"/>
    <property type="match status" value="2"/>
</dbReference>
<dbReference type="InterPro" id="IPR001343">
    <property type="entry name" value="Hemolysn_Ca-bd"/>
</dbReference>
<gene>
    <name evidence="2" type="ORF">IXB28_02880</name>
</gene>
<organism evidence="2 3">
    <name type="scientific">Leptothoe kymatousa TAU-MAC 1615</name>
    <dbReference type="NCBI Taxonomy" id="2364775"/>
    <lineage>
        <taxon>Bacteria</taxon>
        <taxon>Bacillati</taxon>
        <taxon>Cyanobacteriota</taxon>
        <taxon>Cyanophyceae</taxon>
        <taxon>Nodosilineales</taxon>
        <taxon>Cymatolegaceae</taxon>
        <taxon>Leptothoe</taxon>
        <taxon>Leptothoe kymatousa</taxon>
    </lineage>
</organism>
<dbReference type="Pfam" id="PF13448">
    <property type="entry name" value="DUF4114"/>
    <property type="match status" value="1"/>
</dbReference>
<evidence type="ECO:0000313" key="2">
    <source>
        <dbReference type="EMBL" id="MBT9311139.1"/>
    </source>
</evidence>